<feature type="domain" description="AMP-binding enzyme C-terminal" evidence="8">
    <location>
        <begin position="455"/>
        <end position="533"/>
    </location>
</feature>
<dbReference type="PANTHER" id="PTHR24095">
    <property type="entry name" value="ACETYL-COENZYME A SYNTHETASE"/>
    <property type="match status" value="1"/>
</dbReference>
<dbReference type="Gene3D" id="3.30.300.30">
    <property type="match status" value="1"/>
</dbReference>
<dbReference type="FunFam" id="3.30.300.30:FF:000005">
    <property type="entry name" value="Acyl-coenzyme A synthetase ACSM5, mitochondrial"/>
    <property type="match status" value="1"/>
</dbReference>
<dbReference type="GO" id="GO:0005524">
    <property type="term" value="F:ATP binding"/>
    <property type="evidence" value="ECO:0007669"/>
    <property type="project" value="UniProtKB-KW"/>
</dbReference>
<organism evidence="9 10">
    <name type="scientific">Candidatus Gottesmanbacteria bacterium RIFCSPLOWO2_01_FULL_43_11b</name>
    <dbReference type="NCBI Taxonomy" id="1798392"/>
    <lineage>
        <taxon>Bacteria</taxon>
        <taxon>Candidatus Gottesmaniibacteriota</taxon>
    </lineage>
</organism>
<reference evidence="9 10" key="1">
    <citation type="journal article" date="2016" name="Nat. Commun.">
        <title>Thousands of microbial genomes shed light on interconnected biogeochemical processes in an aquifer system.</title>
        <authorList>
            <person name="Anantharaman K."/>
            <person name="Brown C.T."/>
            <person name="Hug L.A."/>
            <person name="Sharon I."/>
            <person name="Castelle C.J."/>
            <person name="Probst A.J."/>
            <person name="Thomas B.C."/>
            <person name="Singh A."/>
            <person name="Wilkins M.J."/>
            <person name="Karaoz U."/>
            <person name="Brodie E.L."/>
            <person name="Williams K.H."/>
            <person name="Hubbard S.S."/>
            <person name="Banfield J.F."/>
        </authorList>
    </citation>
    <scope>NUCLEOTIDE SEQUENCE [LARGE SCALE GENOMIC DNA]</scope>
</reference>
<evidence type="ECO:0000259" key="7">
    <source>
        <dbReference type="Pfam" id="PF00501"/>
    </source>
</evidence>
<accession>A0A1F6AG01</accession>
<evidence type="ECO:0000256" key="3">
    <source>
        <dbReference type="ARBA" id="ARBA00022598"/>
    </source>
</evidence>
<dbReference type="Proteomes" id="UP000178759">
    <property type="component" value="Unassembled WGS sequence"/>
</dbReference>
<gene>
    <name evidence="9" type="ORF">A3A79_00070</name>
</gene>
<evidence type="ECO:0000313" key="10">
    <source>
        <dbReference type="Proteomes" id="UP000178759"/>
    </source>
</evidence>
<comment type="similarity">
    <text evidence="1">Belongs to the ATP-dependent AMP-binding enzyme family.</text>
</comment>
<dbReference type="Gene3D" id="3.40.50.12780">
    <property type="entry name" value="N-terminal domain of ligase-like"/>
    <property type="match status" value="1"/>
</dbReference>
<evidence type="ECO:0000256" key="4">
    <source>
        <dbReference type="ARBA" id="ARBA00022741"/>
    </source>
</evidence>
<evidence type="ECO:0000259" key="8">
    <source>
        <dbReference type="Pfam" id="PF13193"/>
    </source>
</evidence>
<evidence type="ECO:0000256" key="6">
    <source>
        <dbReference type="ARBA" id="ARBA00022990"/>
    </source>
</evidence>
<evidence type="ECO:0000256" key="1">
    <source>
        <dbReference type="ARBA" id="ARBA00006432"/>
    </source>
</evidence>
<dbReference type="GO" id="GO:0003987">
    <property type="term" value="F:acetate-CoA ligase activity"/>
    <property type="evidence" value="ECO:0007669"/>
    <property type="project" value="UniProtKB-EC"/>
</dbReference>
<name>A0A1F6AG01_9BACT</name>
<sequence>MKSAPNLEDYATTYRSFSWNSVRRELDWFNHHINAAYNAIDRHTSTWRKNKVALYWHGEDDSRKKFTFEELSIASNKFGNILKDFGVSRGDRVFLFLPRVPDLFFAFLGTIKIGAIAGTLFSAFQEQALLDRLANSDAKVLVTNSELKKRVDKVRKKLPGLAHIITVDTDDYKKSFNHASAELSIAHMDPDDYAFMLYTSGTTGKPKGVVHTHRAILQEYMTARWVLDLKDEDVYWCTADPGWVTGIAYEILGSWACGVSAVIYEGRFDPKKWYEILESYKVTVWYTAPTAIRMLMVTDSNLLKKYDLSNLRHLCSVGEPLNPEAIKWSKKVIGLPFHDNWWQTETGAICIANYPSMKIKPGSMGKPIPGLTAAIVDDHGNEVGPNKEGNIALKPPWPSMMKTIWRRPLKYKSYFINGLYISGDRGMRDKDGYFWFIGRADDVIKTSGERVGPFEVESALVAHPAVVEAGVIGKPDPLRGEIIKAFVVLEKSQKPSEKLKNELSLYVKKHLAGHAYPREIEFIDKLPKTRSGKIMRRILKAKEMGLPIGDTSTLEEY</sequence>
<proteinExistence type="inferred from homology"/>
<dbReference type="PANTHER" id="PTHR24095:SF14">
    <property type="entry name" value="ACETYL-COENZYME A SYNTHETASE 1"/>
    <property type="match status" value="1"/>
</dbReference>
<keyword evidence="5" id="KW-0067">ATP-binding</keyword>
<dbReference type="STRING" id="1798392.A3A79_00070"/>
<dbReference type="Pfam" id="PF13193">
    <property type="entry name" value="AMP-binding_C"/>
    <property type="match status" value="1"/>
</dbReference>
<dbReference type="NCBIfam" id="NF003313">
    <property type="entry name" value="PRK04319.1"/>
    <property type="match status" value="1"/>
</dbReference>
<dbReference type="InterPro" id="IPR000873">
    <property type="entry name" value="AMP-dep_synth/lig_dom"/>
</dbReference>
<dbReference type="InterPro" id="IPR025110">
    <property type="entry name" value="AMP-bd_C"/>
</dbReference>
<dbReference type="InterPro" id="IPR020845">
    <property type="entry name" value="AMP-binding_CS"/>
</dbReference>
<keyword evidence="3 9" id="KW-0436">Ligase</keyword>
<keyword evidence="4" id="KW-0547">Nucleotide-binding</keyword>
<evidence type="ECO:0000313" key="9">
    <source>
        <dbReference type="EMBL" id="OGG23605.1"/>
    </source>
</evidence>
<dbReference type="InterPro" id="IPR042099">
    <property type="entry name" value="ANL_N_sf"/>
</dbReference>
<dbReference type="AlphaFoldDB" id="A0A1F6AG01"/>
<evidence type="ECO:0000256" key="2">
    <source>
        <dbReference type="ARBA" id="ARBA00013275"/>
    </source>
</evidence>
<dbReference type="GO" id="GO:0005829">
    <property type="term" value="C:cytosol"/>
    <property type="evidence" value="ECO:0007669"/>
    <property type="project" value="TreeGrafter"/>
</dbReference>
<dbReference type="Pfam" id="PF00501">
    <property type="entry name" value="AMP-binding"/>
    <property type="match status" value="1"/>
</dbReference>
<protein>
    <recommendedName>
        <fullName evidence="2">acetate--CoA ligase</fullName>
        <ecNumber evidence="2">6.2.1.1</ecNumber>
    </recommendedName>
</protein>
<dbReference type="PROSITE" id="PS00455">
    <property type="entry name" value="AMP_BINDING"/>
    <property type="match status" value="1"/>
</dbReference>
<dbReference type="EMBL" id="MFJV01000001">
    <property type="protein sequence ID" value="OGG23605.1"/>
    <property type="molecule type" value="Genomic_DNA"/>
</dbReference>
<feature type="domain" description="AMP-dependent synthetase/ligase" evidence="7">
    <location>
        <begin position="48"/>
        <end position="405"/>
    </location>
</feature>
<dbReference type="SUPFAM" id="SSF56801">
    <property type="entry name" value="Acetyl-CoA synthetase-like"/>
    <property type="match status" value="1"/>
</dbReference>
<dbReference type="GO" id="GO:0006085">
    <property type="term" value="P:acetyl-CoA biosynthetic process"/>
    <property type="evidence" value="ECO:0007669"/>
    <property type="project" value="TreeGrafter"/>
</dbReference>
<keyword evidence="6" id="KW-0007">Acetylation</keyword>
<comment type="caution">
    <text evidence="9">The sequence shown here is derived from an EMBL/GenBank/DDBJ whole genome shotgun (WGS) entry which is preliminary data.</text>
</comment>
<dbReference type="EC" id="6.2.1.1" evidence="2"/>
<dbReference type="InterPro" id="IPR045851">
    <property type="entry name" value="AMP-bd_C_sf"/>
</dbReference>
<evidence type="ECO:0000256" key="5">
    <source>
        <dbReference type="ARBA" id="ARBA00022840"/>
    </source>
</evidence>